<keyword evidence="7" id="KW-0238">DNA-binding</keyword>
<dbReference type="InterPro" id="IPR050206">
    <property type="entry name" value="FtsK/SpoIIIE/SftA"/>
</dbReference>
<dbReference type="SMART" id="SM00382">
    <property type="entry name" value="AAA"/>
    <property type="match status" value="1"/>
</dbReference>
<feature type="transmembrane region" description="Helical" evidence="10">
    <location>
        <begin position="45"/>
        <end position="70"/>
    </location>
</feature>
<keyword evidence="4" id="KW-0547">Nucleotide-binding</keyword>
<evidence type="ECO:0000256" key="5">
    <source>
        <dbReference type="ARBA" id="ARBA00022829"/>
    </source>
</evidence>
<dbReference type="PROSITE" id="PS50901">
    <property type="entry name" value="FTSK"/>
    <property type="match status" value="1"/>
</dbReference>
<dbReference type="Proteomes" id="UP000062260">
    <property type="component" value="Chromosome"/>
</dbReference>
<feature type="compositionally biased region" description="Basic and acidic residues" evidence="9">
    <location>
        <begin position="286"/>
        <end position="299"/>
    </location>
</feature>
<evidence type="ECO:0000256" key="3">
    <source>
        <dbReference type="ARBA" id="ARBA00020887"/>
    </source>
</evidence>
<dbReference type="InterPro" id="IPR036388">
    <property type="entry name" value="WH-like_DNA-bd_sf"/>
</dbReference>
<dbReference type="Pfam" id="PF09397">
    <property type="entry name" value="FtsK_gamma"/>
    <property type="match status" value="1"/>
</dbReference>
<dbReference type="InterPro" id="IPR041027">
    <property type="entry name" value="FtsK_alpha"/>
</dbReference>
<dbReference type="Pfam" id="PF01580">
    <property type="entry name" value="FtsK_SpoIIIE"/>
    <property type="match status" value="1"/>
</dbReference>
<protein>
    <recommendedName>
        <fullName evidence="3">DNA translocase FtsK</fullName>
    </recommendedName>
</protein>
<dbReference type="PANTHER" id="PTHR22683:SF41">
    <property type="entry name" value="DNA TRANSLOCASE FTSK"/>
    <property type="match status" value="1"/>
</dbReference>
<dbReference type="GO" id="GO:0051301">
    <property type="term" value="P:cell division"/>
    <property type="evidence" value="ECO:0007669"/>
    <property type="project" value="UniProtKB-KW"/>
</dbReference>
<name>A0A109RI64_9LACT</name>
<comment type="subcellular location">
    <subcellularLocation>
        <location evidence="1">Membrane</location>
        <topology evidence="1">Multi-pass membrane protein</topology>
    </subcellularLocation>
</comment>
<evidence type="ECO:0000256" key="9">
    <source>
        <dbReference type="SAM" id="MobiDB-lite"/>
    </source>
</evidence>
<keyword evidence="10" id="KW-1133">Transmembrane helix</keyword>
<dbReference type="Gene3D" id="1.10.10.10">
    <property type="entry name" value="Winged helix-like DNA-binding domain superfamily/Winged helix DNA-binding domain"/>
    <property type="match status" value="1"/>
</dbReference>
<keyword evidence="12" id="KW-1185">Reference proteome</keyword>
<evidence type="ECO:0000313" key="12">
    <source>
        <dbReference type="Proteomes" id="UP000062260"/>
    </source>
</evidence>
<keyword evidence="11" id="KW-0132">Cell division</keyword>
<dbReference type="GO" id="GO:0003677">
    <property type="term" value="F:DNA binding"/>
    <property type="evidence" value="ECO:0007669"/>
    <property type="project" value="UniProtKB-KW"/>
</dbReference>
<keyword evidence="11" id="KW-0131">Cell cycle</keyword>
<dbReference type="InterPro" id="IPR003593">
    <property type="entry name" value="AAA+_ATPase"/>
</dbReference>
<evidence type="ECO:0000256" key="10">
    <source>
        <dbReference type="SAM" id="Phobius"/>
    </source>
</evidence>
<comment type="subunit">
    <text evidence="8">Homohexamer. Forms a ring that surrounds DNA.</text>
</comment>
<keyword evidence="6" id="KW-0067">ATP-binding</keyword>
<dbReference type="InterPro" id="IPR036390">
    <property type="entry name" value="WH_DNA-bd_sf"/>
</dbReference>
<dbReference type="Gene3D" id="3.40.50.300">
    <property type="entry name" value="P-loop containing nucleotide triphosphate hydrolases"/>
    <property type="match status" value="1"/>
</dbReference>
<feature type="region of interest" description="Disordered" evidence="9">
    <location>
        <begin position="286"/>
        <end position="305"/>
    </location>
</feature>
<evidence type="ECO:0000256" key="2">
    <source>
        <dbReference type="ARBA" id="ARBA00006474"/>
    </source>
</evidence>
<dbReference type="InterPro" id="IPR018541">
    <property type="entry name" value="Ftsk_gamma"/>
</dbReference>
<sequence length="796" mass="88097">MAKRKTNRRKKQSNSGYQALALLIILVLIIVGLLNLGIIGQIVRAIIQFFVGQLYLVVMVLGLVIVIYYLLAGRGVNWNNRFNLSLLMLLPIVLTLLHAWSYQSIAARQESVITITFNRGLTNFSQDQLSQLGGGLIGGILYALSYLLVSQIGTYILCGLALIVIFCFLFNITWFDLLEGFRLLADAVANWVKSFGQATSQQFADYQQANQDKKAAKAKQASSDQQARPSHRKKNQVKAAENQDVNRYERDEEVPIIAASGQTRQTNNGQPEQTQLDIPDIQAHKLAKDEDHSRDSHDDGDSDLDMADIDQMVMSGDDENPNYQLPPASLLSHVEATDQSSEYDVIKQNIKKLEATFESFNVDARVVKANLGPSVTKYEVEPAVGVKVSKIVGLSDDIALSLAAKDIRIEAPIPGRSVIGIEVPNQQVSLVSFKESFENQPSSDKLLEVPLGRDISGNIRTADLTKMPHLLVAGSTGSGKSVAINGIIVSILLKAKPNQVKLMMIDPKKVELNVYNGIPHLLTPVVTNPRKAAQALNKVVQEMERRYELFAATGQRNIDAYNELVHHNQTSNDEAISQLPYIVVIVDELADLMMVASKEVEAAITRLAQMARAAGIHMILATQRPSVDVITGIIKANVPSRMAFAVSSGTDSRTIIDQNGAEKLLGRGDMLFMPMGESKPVRIQGAFIRDEDVETVVDFVKDQQEANYVEAMMPTDQEAIDPGEEVDELFDQALDYVKTQENISTSKLQRRFRIGYNRAARMIEDMEMRGYVGPQEGSKARVVNIYQEKTDDDLPQ</sequence>
<dbReference type="KEGG" id="auh:AWM75_06680"/>
<dbReference type="InterPro" id="IPR002543">
    <property type="entry name" value="FtsK_dom"/>
</dbReference>
<gene>
    <name evidence="11" type="ORF">AWM75_06680</name>
</gene>
<keyword evidence="10" id="KW-0812">Transmembrane</keyword>
<dbReference type="EMBL" id="CP014163">
    <property type="protein sequence ID" value="AMB99685.1"/>
    <property type="molecule type" value="Genomic_DNA"/>
</dbReference>
<dbReference type="PANTHER" id="PTHR22683">
    <property type="entry name" value="SPORULATION PROTEIN RELATED"/>
    <property type="match status" value="1"/>
</dbReference>
<evidence type="ECO:0000256" key="7">
    <source>
        <dbReference type="ARBA" id="ARBA00023125"/>
    </source>
</evidence>
<reference evidence="11 12" key="1">
    <citation type="journal article" date="2016" name="Genome Announc.">
        <title>Complete Genome Sequences of Aerococcus christensenii CCUG 28831T, Aerococcus sanguinicola CCUG 43001T, Aerococcus urinae CCUG 36881T, Aerococcus urinaeequi CCUG 28094T, Aerococcus urinaehominis CCUG 42038 BT, and Aerococcus viridans CCUG 4311T.</title>
        <authorList>
            <person name="Carkaci D."/>
            <person name="Dargis R."/>
            <person name="Nielsen X.C."/>
            <person name="Skovgaard O."/>
            <person name="Fuursted K."/>
            <person name="Christensen J.J."/>
        </authorList>
    </citation>
    <scope>NUCLEOTIDE SEQUENCE [LARGE SCALE GENOMIC DNA]</scope>
    <source>
        <strain evidence="11 12">CCUG42038B</strain>
    </source>
</reference>
<dbReference type="OrthoDB" id="9807790at2"/>
<organism evidence="11 12">
    <name type="scientific">Aerococcus urinaehominis</name>
    <dbReference type="NCBI Taxonomy" id="128944"/>
    <lineage>
        <taxon>Bacteria</taxon>
        <taxon>Bacillati</taxon>
        <taxon>Bacillota</taxon>
        <taxon>Bacilli</taxon>
        <taxon>Lactobacillales</taxon>
        <taxon>Aerococcaceae</taxon>
        <taxon>Aerococcus</taxon>
    </lineage>
</organism>
<reference evidence="12" key="2">
    <citation type="submission" date="2016-01" db="EMBL/GenBank/DDBJ databases">
        <title>Six Aerococcus type strain genome sequencing and assembly using PacBio and Illumina Hiseq.</title>
        <authorList>
            <person name="Carkaci D."/>
            <person name="Dargis R."/>
            <person name="Nielsen X.C."/>
            <person name="Skovgaard O."/>
            <person name="Fuursted K."/>
            <person name="Christensen J.J."/>
        </authorList>
    </citation>
    <scope>NUCLEOTIDE SEQUENCE [LARGE SCALE GENOMIC DNA]</scope>
    <source>
        <strain evidence="12">CCUG42038B</strain>
    </source>
</reference>
<evidence type="ECO:0000256" key="6">
    <source>
        <dbReference type="ARBA" id="ARBA00022840"/>
    </source>
</evidence>
<dbReference type="STRING" id="128944.AWM75_06680"/>
<dbReference type="SUPFAM" id="SSF46785">
    <property type="entry name" value="Winged helix' DNA-binding domain"/>
    <property type="match status" value="1"/>
</dbReference>
<dbReference type="GO" id="GO:0016020">
    <property type="term" value="C:membrane"/>
    <property type="evidence" value="ECO:0007669"/>
    <property type="project" value="UniProtKB-SubCell"/>
</dbReference>
<feature type="transmembrane region" description="Helical" evidence="10">
    <location>
        <begin position="129"/>
        <end position="149"/>
    </location>
</feature>
<feature type="transmembrane region" description="Helical" evidence="10">
    <location>
        <begin position="20"/>
        <end position="39"/>
    </location>
</feature>
<feature type="transmembrane region" description="Helical" evidence="10">
    <location>
        <begin position="82"/>
        <end position="102"/>
    </location>
</feature>
<dbReference type="GO" id="GO:0007059">
    <property type="term" value="P:chromosome segregation"/>
    <property type="evidence" value="ECO:0007669"/>
    <property type="project" value="UniProtKB-KW"/>
</dbReference>
<keyword evidence="5" id="KW-0159">Chromosome partition</keyword>
<proteinExistence type="inferred from homology"/>
<evidence type="ECO:0000256" key="1">
    <source>
        <dbReference type="ARBA" id="ARBA00004141"/>
    </source>
</evidence>
<evidence type="ECO:0000256" key="4">
    <source>
        <dbReference type="ARBA" id="ARBA00022741"/>
    </source>
</evidence>
<dbReference type="Gene3D" id="3.30.980.40">
    <property type="match status" value="1"/>
</dbReference>
<dbReference type="GO" id="GO:0005524">
    <property type="term" value="F:ATP binding"/>
    <property type="evidence" value="ECO:0007669"/>
    <property type="project" value="UniProtKB-UniRule"/>
</dbReference>
<dbReference type="InterPro" id="IPR027417">
    <property type="entry name" value="P-loop_NTPase"/>
</dbReference>
<comment type="similarity">
    <text evidence="2">Belongs to the FtsK/SpoIIIE/SftA family.</text>
</comment>
<dbReference type="SMART" id="SM00843">
    <property type="entry name" value="Ftsk_gamma"/>
    <property type="match status" value="1"/>
</dbReference>
<evidence type="ECO:0000256" key="8">
    <source>
        <dbReference type="ARBA" id="ARBA00025923"/>
    </source>
</evidence>
<dbReference type="RefSeq" id="WP_067979924.1">
    <property type="nucleotide sequence ID" value="NZ_CP014163.1"/>
</dbReference>
<feature type="transmembrane region" description="Helical" evidence="10">
    <location>
        <begin position="156"/>
        <end position="175"/>
    </location>
</feature>
<dbReference type="SUPFAM" id="SSF52540">
    <property type="entry name" value="P-loop containing nucleoside triphosphate hydrolases"/>
    <property type="match status" value="1"/>
</dbReference>
<feature type="compositionally biased region" description="Low complexity" evidence="9">
    <location>
        <begin position="218"/>
        <end position="227"/>
    </location>
</feature>
<dbReference type="CDD" id="cd01127">
    <property type="entry name" value="TrwB_TraG_TraD_VirD4"/>
    <property type="match status" value="1"/>
</dbReference>
<keyword evidence="10" id="KW-0472">Membrane</keyword>
<accession>A0A109RI64</accession>
<dbReference type="Pfam" id="PF17854">
    <property type="entry name" value="FtsK_alpha"/>
    <property type="match status" value="1"/>
</dbReference>
<evidence type="ECO:0000313" key="11">
    <source>
        <dbReference type="EMBL" id="AMB99685.1"/>
    </source>
</evidence>
<dbReference type="AlphaFoldDB" id="A0A109RI64"/>
<feature type="region of interest" description="Disordered" evidence="9">
    <location>
        <begin position="207"/>
        <end position="250"/>
    </location>
</feature>